<organism evidence="2 3">
    <name type="scientific">Periconia macrospinosa</name>
    <dbReference type="NCBI Taxonomy" id="97972"/>
    <lineage>
        <taxon>Eukaryota</taxon>
        <taxon>Fungi</taxon>
        <taxon>Dikarya</taxon>
        <taxon>Ascomycota</taxon>
        <taxon>Pezizomycotina</taxon>
        <taxon>Dothideomycetes</taxon>
        <taxon>Pleosporomycetidae</taxon>
        <taxon>Pleosporales</taxon>
        <taxon>Massarineae</taxon>
        <taxon>Periconiaceae</taxon>
        <taxon>Periconia</taxon>
    </lineage>
</organism>
<feature type="compositionally biased region" description="Low complexity" evidence="1">
    <location>
        <begin position="145"/>
        <end position="162"/>
    </location>
</feature>
<dbReference type="EMBL" id="KZ805380">
    <property type="protein sequence ID" value="PVI00020.1"/>
    <property type="molecule type" value="Genomic_DNA"/>
</dbReference>
<reference evidence="2 3" key="1">
    <citation type="journal article" date="2018" name="Sci. Rep.">
        <title>Comparative genomics provides insights into the lifestyle and reveals functional heterogeneity of dark septate endophytic fungi.</title>
        <authorList>
            <person name="Knapp D.G."/>
            <person name="Nemeth J.B."/>
            <person name="Barry K."/>
            <person name="Hainaut M."/>
            <person name="Henrissat B."/>
            <person name="Johnson J."/>
            <person name="Kuo A."/>
            <person name="Lim J.H.P."/>
            <person name="Lipzen A."/>
            <person name="Nolan M."/>
            <person name="Ohm R.A."/>
            <person name="Tamas L."/>
            <person name="Grigoriev I.V."/>
            <person name="Spatafora J.W."/>
            <person name="Nagy L.G."/>
            <person name="Kovacs G.M."/>
        </authorList>
    </citation>
    <scope>NUCLEOTIDE SEQUENCE [LARGE SCALE GENOMIC DNA]</scope>
    <source>
        <strain evidence="2 3">DSE2036</strain>
    </source>
</reference>
<sequence length="177" mass="19922">MALPFTTYTIKDVADILLAAEEVVQQSTERHAPLTRCFAANIRTALDLCEKVEKGESSRTPRNVLNVAIARESCLVAEWNKRSPEFVAPFPRDSENLALDALRRHEDYPARVAAELEEMDYDIPKFLVNYPRFRENSSNLGERASIPPLSPGRSRSRSASPADSERAQKRRKPSHTG</sequence>
<protein>
    <submittedName>
        <fullName evidence="2">Uncharacterized protein</fullName>
    </submittedName>
</protein>
<keyword evidence="3" id="KW-1185">Reference proteome</keyword>
<dbReference type="AlphaFoldDB" id="A0A2V1DRU2"/>
<evidence type="ECO:0000313" key="3">
    <source>
        <dbReference type="Proteomes" id="UP000244855"/>
    </source>
</evidence>
<dbReference type="Proteomes" id="UP000244855">
    <property type="component" value="Unassembled WGS sequence"/>
</dbReference>
<feature type="compositionally biased region" description="Basic residues" evidence="1">
    <location>
        <begin position="168"/>
        <end position="177"/>
    </location>
</feature>
<feature type="region of interest" description="Disordered" evidence="1">
    <location>
        <begin position="137"/>
        <end position="177"/>
    </location>
</feature>
<accession>A0A2V1DRU2</accession>
<proteinExistence type="predicted"/>
<gene>
    <name evidence="2" type="ORF">DM02DRAFT_655789</name>
</gene>
<evidence type="ECO:0000256" key="1">
    <source>
        <dbReference type="SAM" id="MobiDB-lite"/>
    </source>
</evidence>
<evidence type="ECO:0000313" key="2">
    <source>
        <dbReference type="EMBL" id="PVI00020.1"/>
    </source>
</evidence>
<name>A0A2V1DRU2_9PLEO</name>